<dbReference type="InterPro" id="IPR005835">
    <property type="entry name" value="NTP_transferase_dom"/>
</dbReference>
<dbReference type="HOGENOM" id="CLU_035527_1_0_0"/>
<sequence length="467" mass="52226">MINVILCGGSGTRLWPISRKSYPKQFCKIINDRSFFQETILRNIESTSHLIVTSIDNYFIAADQAEAVNDENLNFKYILEPVGRNTAPAIAIACFAVDPEAVILVTPSDHLISNVENYDDVIKEAEKSANNGDLVTFGIKPEYAETGYGYLECSVVENSTVVDVLKFHEKPSKDVAEKYLLSGNYYWNSGMFCFKASTFLKELKKYSPDIYEKSKIAYLNAANKDMDKLDIDIRDMQAIPADSIDYAVMEKSNIVKAIKADIGWNDIGSFDALSKVLNVEESEDCCSLTSIAVDSDNNFIMADDKQVVTIDVSDLIIIDTPDALLISKKGSSQDVKKAVEIMSAKTETLCLLDTHKTVNRPWGTYCVIESGYGYKVKKIVVLPGRRLSLQSHKQRSEHWVVVSGEAKVTRGEEILNIKNNESIYISAGTKHRLECISNEPLIIIEVQVGAYLGEDDITRYSDDYNRK</sequence>
<dbReference type="Pfam" id="PF01050">
    <property type="entry name" value="MannoseP_isomer"/>
    <property type="match status" value="1"/>
</dbReference>
<evidence type="ECO:0000256" key="2">
    <source>
        <dbReference type="ARBA" id="ARBA00012387"/>
    </source>
</evidence>
<evidence type="ECO:0000259" key="10">
    <source>
        <dbReference type="Pfam" id="PF01050"/>
    </source>
</evidence>
<accession>D4H5U9</accession>
<comment type="similarity">
    <text evidence="1 8">Belongs to the mannose-6-phosphate isomerase type 2 family.</text>
</comment>
<dbReference type="Pfam" id="PF22640">
    <property type="entry name" value="ManC_GMP_beta-helix"/>
    <property type="match status" value="1"/>
</dbReference>
<dbReference type="CDD" id="cd02213">
    <property type="entry name" value="cupin_PMI_typeII_C"/>
    <property type="match status" value="1"/>
</dbReference>
<dbReference type="AlphaFoldDB" id="D4H5U9"/>
<keyword evidence="6" id="KW-0342">GTP-binding</keyword>
<dbReference type="GO" id="GO:0000271">
    <property type="term" value="P:polysaccharide biosynthetic process"/>
    <property type="evidence" value="ECO:0007669"/>
    <property type="project" value="InterPro"/>
</dbReference>
<evidence type="ECO:0000256" key="6">
    <source>
        <dbReference type="ARBA" id="ARBA00023134"/>
    </source>
</evidence>
<dbReference type="EMBL" id="CP001968">
    <property type="protein sequence ID" value="ADD69540.1"/>
    <property type="molecule type" value="Genomic_DNA"/>
</dbReference>
<feature type="domain" description="MannoseP isomerase/GMP-like beta-helix" evidence="11">
    <location>
        <begin position="291"/>
        <end position="340"/>
    </location>
</feature>
<dbReference type="InterPro" id="IPR006375">
    <property type="entry name" value="Man1P_GuaTrfase/Man6P_Isoase"/>
</dbReference>
<dbReference type="OrthoDB" id="9806359at2"/>
<dbReference type="SUPFAM" id="SSF51182">
    <property type="entry name" value="RmlC-like cupins"/>
    <property type="match status" value="1"/>
</dbReference>
<feature type="domain" description="Nucleotidyl transferase" evidence="9">
    <location>
        <begin position="3"/>
        <end position="278"/>
    </location>
</feature>
<dbReference type="PANTHER" id="PTHR46390:SF1">
    <property type="entry name" value="MANNOSE-1-PHOSPHATE GUANYLYLTRANSFERASE"/>
    <property type="match status" value="1"/>
</dbReference>
<evidence type="ECO:0000256" key="1">
    <source>
        <dbReference type="ARBA" id="ARBA00006115"/>
    </source>
</evidence>
<dbReference type="eggNOG" id="COG0836">
    <property type="taxonomic scope" value="Bacteria"/>
</dbReference>
<evidence type="ECO:0000256" key="7">
    <source>
        <dbReference type="ARBA" id="ARBA00047343"/>
    </source>
</evidence>
<dbReference type="GO" id="GO:0009298">
    <property type="term" value="P:GDP-mannose biosynthetic process"/>
    <property type="evidence" value="ECO:0007669"/>
    <property type="project" value="TreeGrafter"/>
</dbReference>
<dbReference type="InterPro" id="IPR014710">
    <property type="entry name" value="RmlC-like_jellyroll"/>
</dbReference>
<evidence type="ECO:0000256" key="8">
    <source>
        <dbReference type="RuleBase" id="RU004190"/>
    </source>
</evidence>
<dbReference type="SUPFAM" id="SSF53448">
    <property type="entry name" value="Nucleotide-diphospho-sugar transferases"/>
    <property type="match status" value="1"/>
</dbReference>
<dbReference type="PANTHER" id="PTHR46390">
    <property type="entry name" value="MANNOSE-1-PHOSPHATE GUANYLYLTRANSFERASE"/>
    <property type="match status" value="1"/>
</dbReference>
<gene>
    <name evidence="12" type="ordered locus">Dacet_2789</name>
</gene>
<protein>
    <recommendedName>
        <fullName evidence="2">mannose-1-phosphate guanylyltransferase</fullName>
        <ecNumber evidence="2">2.7.7.13</ecNumber>
    </recommendedName>
</protein>
<evidence type="ECO:0000256" key="3">
    <source>
        <dbReference type="ARBA" id="ARBA00022679"/>
    </source>
</evidence>
<dbReference type="EC" id="2.7.7.13" evidence="2"/>
<keyword evidence="5" id="KW-0547">Nucleotide-binding</keyword>
<dbReference type="Gene3D" id="3.90.550.10">
    <property type="entry name" value="Spore Coat Polysaccharide Biosynthesis Protein SpsA, Chain A"/>
    <property type="match status" value="1"/>
</dbReference>
<dbReference type="FunFam" id="3.90.550.10:FF:000046">
    <property type="entry name" value="Mannose-1-phosphate guanylyltransferase (GDP)"/>
    <property type="match status" value="1"/>
</dbReference>
<dbReference type="FunCoup" id="D4H5U9">
    <property type="interactions" value="169"/>
</dbReference>
<evidence type="ECO:0000256" key="5">
    <source>
        <dbReference type="ARBA" id="ARBA00022741"/>
    </source>
</evidence>
<evidence type="ECO:0000256" key="4">
    <source>
        <dbReference type="ARBA" id="ARBA00022695"/>
    </source>
</evidence>
<dbReference type="eggNOG" id="COG0662">
    <property type="taxonomic scope" value="Bacteria"/>
</dbReference>
<comment type="catalytic activity">
    <reaction evidence="7">
        <text>alpha-D-mannose 1-phosphate + GTP + H(+) = GDP-alpha-D-mannose + diphosphate</text>
        <dbReference type="Rhea" id="RHEA:15229"/>
        <dbReference type="ChEBI" id="CHEBI:15378"/>
        <dbReference type="ChEBI" id="CHEBI:33019"/>
        <dbReference type="ChEBI" id="CHEBI:37565"/>
        <dbReference type="ChEBI" id="CHEBI:57527"/>
        <dbReference type="ChEBI" id="CHEBI:58409"/>
        <dbReference type="EC" id="2.7.7.13"/>
    </reaction>
</comment>
<evidence type="ECO:0000313" key="13">
    <source>
        <dbReference type="Proteomes" id="UP000002012"/>
    </source>
</evidence>
<dbReference type="Proteomes" id="UP000002012">
    <property type="component" value="Chromosome"/>
</dbReference>
<dbReference type="PaxDb" id="522772-Dacet_2789"/>
<dbReference type="InterPro" id="IPR029044">
    <property type="entry name" value="Nucleotide-diphossugar_trans"/>
</dbReference>
<dbReference type="KEGG" id="dap:Dacet_2789"/>
<dbReference type="InterPro" id="IPR001538">
    <property type="entry name" value="Man6P_isomerase-2_C"/>
</dbReference>
<keyword evidence="3 12" id="KW-0808">Transferase</keyword>
<dbReference type="InterPro" id="IPR051161">
    <property type="entry name" value="Mannose-6P_isomerase_type2"/>
</dbReference>
<dbReference type="InParanoid" id="D4H5U9"/>
<dbReference type="CDD" id="cd02509">
    <property type="entry name" value="GDP-M1P_Guanylyltransferase"/>
    <property type="match status" value="1"/>
</dbReference>
<dbReference type="Pfam" id="PF00483">
    <property type="entry name" value="NTP_transferase"/>
    <property type="match status" value="1"/>
</dbReference>
<dbReference type="NCBIfam" id="TIGR01479">
    <property type="entry name" value="GMP_PMI"/>
    <property type="match status" value="1"/>
</dbReference>
<evidence type="ECO:0000259" key="11">
    <source>
        <dbReference type="Pfam" id="PF22640"/>
    </source>
</evidence>
<name>D4H5U9_DENA2</name>
<dbReference type="InterPro" id="IPR049577">
    <property type="entry name" value="GMPP_N"/>
</dbReference>
<dbReference type="Gene3D" id="2.60.120.10">
    <property type="entry name" value="Jelly Rolls"/>
    <property type="match status" value="1"/>
</dbReference>
<proteinExistence type="inferred from homology"/>
<evidence type="ECO:0000259" key="9">
    <source>
        <dbReference type="Pfam" id="PF00483"/>
    </source>
</evidence>
<dbReference type="InterPro" id="IPR011051">
    <property type="entry name" value="RmlC_Cupin_sf"/>
</dbReference>
<dbReference type="RefSeq" id="WP_013012031.1">
    <property type="nucleotide sequence ID" value="NC_013943.1"/>
</dbReference>
<keyword evidence="12" id="KW-0413">Isomerase</keyword>
<evidence type="ECO:0000313" key="12">
    <source>
        <dbReference type="EMBL" id="ADD69540.1"/>
    </source>
</evidence>
<dbReference type="InterPro" id="IPR054566">
    <property type="entry name" value="ManC/GMP-like_b-helix"/>
</dbReference>
<feature type="domain" description="Mannose-6-phosphate isomerase type II C-terminal" evidence="10">
    <location>
        <begin position="353"/>
        <end position="462"/>
    </location>
</feature>
<keyword evidence="13" id="KW-1185">Reference proteome</keyword>
<dbReference type="GO" id="GO:0016853">
    <property type="term" value="F:isomerase activity"/>
    <property type="evidence" value="ECO:0007669"/>
    <property type="project" value="UniProtKB-KW"/>
</dbReference>
<dbReference type="GO" id="GO:0005525">
    <property type="term" value="F:GTP binding"/>
    <property type="evidence" value="ECO:0007669"/>
    <property type="project" value="UniProtKB-KW"/>
</dbReference>
<organism evidence="12 13">
    <name type="scientific">Denitrovibrio acetiphilus (strain DSM 12809 / NBRC 114555 / N2460)</name>
    <dbReference type="NCBI Taxonomy" id="522772"/>
    <lineage>
        <taxon>Bacteria</taxon>
        <taxon>Pseudomonadati</taxon>
        <taxon>Deferribacterota</taxon>
        <taxon>Deferribacteres</taxon>
        <taxon>Deferribacterales</taxon>
        <taxon>Geovibrionaceae</taxon>
        <taxon>Denitrovibrio</taxon>
    </lineage>
</organism>
<dbReference type="GO" id="GO:0004475">
    <property type="term" value="F:mannose-1-phosphate guanylyltransferase (GTP) activity"/>
    <property type="evidence" value="ECO:0007669"/>
    <property type="project" value="UniProtKB-EC"/>
</dbReference>
<dbReference type="STRING" id="522772.Dacet_2789"/>
<keyword evidence="4 12" id="KW-0548">Nucleotidyltransferase</keyword>
<reference evidence="12 13" key="1">
    <citation type="journal article" date="2010" name="Stand. Genomic Sci.">
        <title>Complete genome sequence of Denitrovibrio acetiphilus type strain (N2460).</title>
        <authorList>
            <person name="Kiss H."/>
            <person name="Lang E."/>
            <person name="Lapidus A."/>
            <person name="Copeland A."/>
            <person name="Nolan M."/>
            <person name="Glavina Del Rio T."/>
            <person name="Chen F."/>
            <person name="Lucas S."/>
            <person name="Tice H."/>
            <person name="Cheng J.F."/>
            <person name="Han C."/>
            <person name="Goodwin L."/>
            <person name="Pitluck S."/>
            <person name="Liolios K."/>
            <person name="Pati A."/>
            <person name="Ivanova N."/>
            <person name="Mavromatis K."/>
            <person name="Chen A."/>
            <person name="Palaniappan K."/>
            <person name="Land M."/>
            <person name="Hauser L."/>
            <person name="Chang Y.J."/>
            <person name="Jeffries C.D."/>
            <person name="Detter J.C."/>
            <person name="Brettin T."/>
            <person name="Spring S."/>
            <person name="Rohde M."/>
            <person name="Goker M."/>
            <person name="Woyke T."/>
            <person name="Bristow J."/>
            <person name="Eisen J.A."/>
            <person name="Markowitz V."/>
            <person name="Hugenholtz P."/>
            <person name="Kyrpides N.C."/>
            <person name="Klenk H.P."/>
        </authorList>
    </citation>
    <scope>NUCLEOTIDE SEQUENCE [LARGE SCALE GENOMIC DNA]</scope>
    <source>
        <strain evidence="13">DSM 12809 / NBRC 114555 / N2460</strain>
    </source>
</reference>